<name>A0A8X6Q574_NEPPI</name>
<sequence>MHNTSRSKFWVIDKMQIMVDDLRDNQKVAIKTIKKAKIESEEDMLRIRREIHIMASIRHPYIIHINEVFETRQKIVIVMQYASGGELYDYLGCHHILPEEEARRLFRQIAAAIYYCHKNKICHRDLKLENILLDEKGNALIADFGLSNIFDDRRRMNTFCGSPLYASPEIVKGTPYKGPEPVGVEQTPQRRTHLLQPPEKAPDRVVFSKRRQRADCYSTLTSLSEGRYLRHHLTEIILKYDTCFR</sequence>
<dbReference type="OrthoDB" id="193931at2759"/>
<dbReference type="GO" id="GO:0035556">
    <property type="term" value="P:intracellular signal transduction"/>
    <property type="evidence" value="ECO:0007669"/>
    <property type="project" value="TreeGrafter"/>
</dbReference>
<comment type="caution">
    <text evidence="4">The sequence shown here is derived from an EMBL/GenBank/DDBJ whole genome shotgun (WGS) entry which is preliminary data.</text>
</comment>
<dbReference type="InterPro" id="IPR000719">
    <property type="entry name" value="Prot_kinase_dom"/>
</dbReference>
<evidence type="ECO:0000313" key="4">
    <source>
        <dbReference type="EMBL" id="GFU06873.1"/>
    </source>
</evidence>
<evidence type="ECO:0000256" key="2">
    <source>
        <dbReference type="ARBA" id="ARBA00022840"/>
    </source>
</evidence>
<dbReference type="GO" id="GO:0005737">
    <property type="term" value="C:cytoplasm"/>
    <property type="evidence" value="ECO:0007669"/>
    <property type="project" value="TreeGrafter"/>
</dbReference>
<dbReference type="GO" id="GO:0000226">
    <property type="term" value="P:microtubule cytoskeleton organization"/>
    <property type="evidence" value="ECO:0007669"/>
    <property type="project" value="TreeGrafter"/>
</dbReference>
<dbReference type="InterPro" id="IPR011009">
    <property type="entry name" value="Kinase-like_dom_sf"/>
</dbReference>
<dbReference type="Proteomes" id="UP000887013">
    <property type="component" value="Unassembled WGS sequence"/>
</dbReference>
<reference evidence="4" key="1">
    <citation type="submission" date="2020-08" db="EMBL/GenBank/DDBJ databases">
        <title>Multicomponent nature underlies the extraordinary mechanical properties of spider dragline silk.</title>
        <authorList>
            <person name="Kono N."/>
            <person name="Nakamura H."/>
            <person name="Mori M."/>
            <person name="Yoshida Y."/>
            <person name="Ohtoshi R."/>
            <person name="Malay A.D."/>
            <person name="Moran D.A.P."/>
            <person name="Tomita M."/>
            <person name="Numata K."/>
            <person name="Arakawa K."/>
        </authorList>
    </citation>
    <scope>NUCLEOTIDE SEQUENCE</scope>
</reference>
<dbReference type="GO" id="GO:0050321">
    <property type="term" value="F:tau-protein kinase activity"/>
    <property type="evidence" value="ECO:0007669"/>
    <property type="project" value="TreeGrafter"/>
</dbReference>
<dbReference type="FunFam" id="1.10.510.10:FF:000571">
    <property type="entry name" value="Maternal embryonic leucine zipper kinase"/>
    <property type="match status" value="1"/>
</dbReference>
<dbReference type="PROSITE" id="PS00108">
    <property type="entry name" value="PROTEIN_KINASE_ST"/>
    <property type="match status" value="1"/>
</dbReference>
<feature type="domain" description="Protein kinase" evidence="3">
    <location>
        <begin position="1"/>
        <end position="245"/>
    </location>
</feature>
<evidence type="ECO:0000256" key="1">
    <source>
        <dbReference type="ARBA" id="ARBA00022741"/>
    </source>
</evidence>
<keyword evidence="1" id="KW-0547">Nucleotide-binding</keyword>
<evidence type="ECO:0000259" key="3">
    <source>
        <dbReference type="PROSITE" id="PS50011"/>
    </source>
</evidence>
<keyword evidence="2" id="KW-0067">ATP-binding</keyword>
<organism evidence="4 5">
    <name type="scientific">Nephila pilipes</name>
    <name type="common">Giant wood spider</name>
    <name type="synonym">Nephila maculata</name>
    <dbReference type="NCBI Taxonomy" id="299642"/>
    <lineage>
        <taxon>Eukaryota</taxon>
        <taxon>Metazoa</taxon>
        <taxon>Ecdysozoa</taxon>
        <taxon>Arthropoda</taxon>
        <taxon>Chelicerata</taxon>
        <taxon>Arachnida</taxon>
        <taxon>Araneae</taxon>
        <taxon>Araneomorphae</taxon>
        <taxon>Entelegynae</taxon>
        <taxon>Araneoidea</taxon>
        <taxon>Nephilidae</taxon>
        <taxon>Nephila</taxon>
    </lineage>
</organism>
<protein>
    <recommendedName>
        <fullName evidence="3">Protein kinase domain-containing protein</fullName>
    </recommendedName>
</protein>
<dbReference type="Gene3D" id="1.10.510.10">
    <property type="entry name" value="Transferase(Phosphotransferase) domain 1"/>
    <property type="match status" value="1"/>
</dbReference>
<gene>
    <name evidence="4" type="primary">NUAK2</name>
    <name evidence="4" type="ORF">NPIL_304131</name>
</gene>
<dbReference type="AlphaFoldDB" id="A0A8X6Q574"/>
<dbReference type="EMBL" id="BMAW01077541">
    <property type="protein sequence ID" value="GFU06873.1"/>
    <property type="molecule type" value="Genomic_DNA"/>
</dbReference>
<dbReference type="SUPFAM" id="SSF56112">
    <property type="entry name" value="Protein kinase-like (PK-like)"/>
    <property type="match status" value="1"/>
</dbReference>
<evidence type="ECO:0000313" key="5">
    <source>
        <dbReference type="Proteomes" id="UP000887013"/>
    </source>
</evidence>
<proteinExistence type="predicted"/>
<dbReference type="GO" id="GO:0005524">
    <property type="term" value="F:ATP binding"/>
    <property type="evidence" value="ECO:0007669"/>
    <property type="project" value="UniProtKB-KW"/>
</dbReference>
<dbReference type="SMART" id="SM00220">
    <property type="entry name" value="S_TKc"/>
    <property type="match status" value="1"/>
</dbReference>
<dbReference type="Pfam" id="PF00069">
    <property type="entry name" value="Pkinase"/>
    <property type="match status" value="1"/>
</dbReference>
<keyword evidence="5" id="KW-1185">Reference proteome</keyword>
<dbReference type="PANTHER" id="PTHR24346:SF93">
    <property type="entry name" value="NUAK FAMILY SNF1-LIKE KINASE 1"/>
    <property type="match status" value="1"/>
</dbReference>
<dbReference type="PROSITE" id="PS50011">
    <property type="entry name" value="PROTEIN_KINASE_DOM"/>
    <property type="match status" value="1"/>
</dbReference>
<dbReference type="InterPro" id="IPR008271">
    <property type="entry name" value="Ser/Thr_kinase_AS"/>
</dbReference>
<dbReference type="PANTHER" id="PTHR24346">
    <property type="entry name" value="MAP/MICROTUBULE AFFINITY-REGULATING KINASE"/>
    <property type="match status" value="1"/>
</dbReference>
<accession>A0A8X6Q574</accession>